<keyword evidence="2" id="KW-0812">Transmembrane</keyword>
<evidence type="ECO:0000256" key="2">
    <source>
        <dbReference type="SAM" id="Phobius"/>
    </source>
</evidence>
<dbReference type="CDD" id="cd07341">
    <property type="entry name" value="M56_BlaR1_MecR1_like"/>
    <property type="match status" value="1"/>
</dbReference>
<dbReference type="InterPro" id="IPR008756">
    <property type="entry name" value="Peptidase_M56"/>
</dbReference>
<keyword evidence="5" id="KW-1185">Reference proteome</keyword>
<keyword evidence="2" id="KW-1133">Transmembrane helix</keyword>
<feature type="transmembrane region" description="Helical" evidence="2">
    <location>
        <begin position="20"/>
        <end position="40"/>
    </location>
</feature>
<evidence type="ECO:0000256" key="1">
    <source>
        <dbReference type="SAM" id="Coils"/>
    </source>
</evidence>
<feature type="transmembrane region" description="Helical" evidence="2">
    <location>
        <begin position="123"/>
        <end position="143"/>
    </location>
</feature>
<protein>
    <submittedName>
        <fullName evidence="4">M56 family metallopeptidase</fullName>
    </submittedName>
</protein>
<feature type="transmembrane region" description="Helical" evidence="2">
    <location>
        <begin position="52"/>
        <end position="73"/>
    </location>
</feature>
<dbReference type="Gene3D" id="3.30.2010.10">
    <property type="entry name" value="Metalloproteases ('zincins'), catalytic domain"/>
    <property type="match status" value="1"/>
</dbReference>
<accession>A0ABW4X248</accession>
<dbReference type="PANTHER" id="PTHR34978:SF3">
    <property type="entry name" value="SLR0241 PROTEIN"/>
    <property type="match status" value="1"/>
</dbReference>
<proteinExistence type="predicted"/>
<feature type="domain" description="Peptidase M56" evidence="3">
    <location>
        <begin position="24"/>
        <end position="311"/>
    </location>
</feature>
<dbReference type="PANTHER" id="PTHR34978">
    <property type="entry name" value="POSSIBLE SENSOR-TRANSDUCER PROTEIN BLAR"/>
    <property type="match status" value="1"/>
</dbReference>
<evidence type="ECO:0000313" key="5">
    <source>
        <dbReference type="Proteomes" id="UP001597369"/>
    </source>
</evidence>
<keyword evidence="2" id="KW-0472">Membrane</keyword>
<sequence length="685" mass="76505">MNQITHLLSETLVSALGWTLLHSLWQGALTALVLGVLLILLNHHTARARYTVSGIAMLLQLLFSLVTFVHYYTSSGGTASQMLNSATEHAVPTENTATLRAYSLHEAMGTAQYYFEQHLPLLVTLWLLGLLAMILRFLGGVALTQRLRNYKTSPLALNWQHMLSDLSHRIGVKQSVKLVESALVQVPMVIGYVKPVILLPMGTVTGLTQAQVEAILAHELAHILRKDYLLNMLQSVVDILFFYHPAMWWISGMVRTERENCCDDLAVAYCGNPLVYARALAELEAMRLPTAPAMAVAFSGKKGSLINRIKRLVGQQSLRPTFSEGFMAAVVLMGGLLLFSFGAVAGLNPDTTETETDSVAERKPIESLNDATNAFVYTIQDTAGQEQDVVIIKNKKGAVTELYVDGKRIPKKDISSYNDLLNQRLSAIEQAPKASKEEVQAAMEVLRASAAKAKDTEAYRYNFNFTYDSDSTDFNFKVPPPPPAPPMPPITPAPPAPPMPPVAPLSDEKEHENYKKEVKEYKKEQEQYKNELKQYEKAMEEYAEELRQLGYQAAVRQRNAINIRAGQNTEIAHAAASTLREKAMQQHEEAIQLRQESMANHSESMRRHEKSVATMQAIRKELVKDGLLEAKTKEFELKIDAAGMTVNGQKQPQEIYEKYSKMMDLEGRKSLHYTVKNKSTSLKLE</sequence>
<dbReference type="Pfam" id="PF05569">
    <property type="entry name" value="Peptidase_M56"/>
    <property type="match status" value="1"/>
</dbReference>
<keyword evidence="1" id="KW-0175">Coiled coil</keyword>
<comment type="caution">
    <text evidence="4">The sequence shown here is derived from an EMBL/GenBank/DDBJ whole genome shotgun (WGS) entry which is preliminary data.</text>
</comment>
<feature type="coiled-coil region" evidence="1">
    <location>
        <begin position="511"/>
        <end position="552"/>
    </location>
</feature>
<dbReference type="InterPro" id="IPR052173">
    <property type="entry name" value="Beta-lactam_resp_regulator"/>
</dbReference>
<gene>
    <name evidence="4" type="ORF">ACFSKU_17440</name>
</gene>
<feature type="transmembrane region" description="Helical" evidence="2">
    <location>
        <begin position="326"/>
        <end position="347"/>
    </location>
</feature>
<dbReference type="EMBL" id="JBHUHV010000054">
    <property type="protein sequence ID" value="MFD2068677.1"/>
    <property type="molecule type" value="Genomic_DNA"/>
</dbReference>
<evidence type="ECO:0000313" key="4">
    <source>
        <dbReference type="EMBL" id="MFD2068677.1"/>
    </source>
</evidence>
<dbReference type="RefSeq" id="WP_229959062.1">
    <property type="nucleotide sequence ID" value="NZ_JAJJWI010000004.1"/>
</dbReference>
<organism evidence="4 5">
    <name type="scientific">Pontibacter silvestris</name>
    <dbReference type="NCBI Taxonomy" id="2305183"/>
    <lineage>
        <taxon>Bacteria</taxon>
        <taxon>Pseudomonadati</taxon>
        <taxon>Bacteroidota</taxon>
        <taxon>Cytophagia</taxon>
        <taxon>Cytophagales</taxon>
        <taxon>Hymenobacteraceae</taxon>
        <taxon>Pontibacter</taxon>
    </lineage>
</organism>
<dbReference type="Proteomes" id="UP001597369">
    <property type="component" value="Unassembled WGS sequence"/>
</dbReference>
<evidence type="ECO:0000259" key="3">
    <source>
        <dbReference type="Pfam" id="PF05569"/>
    </source>
</evidence>
<name>A0ABW4X248_9BACT</name>
<reference evidence="5" key="1">
    <citation type="journal article" date="2019" name="Int. J. Syst. Evol. Microbiol.">
        <title>The Global Catalogue of Microorganisms (GCM) 10K type strain sequencing project: providing services to taxonomists for standard genome sequencing and annotation.</title>
        <authorList>
            <consortium name="The Broad Institute Genomics Platform"/>
            <consortium name="The Broad Institute Genome Sequencing Center for Infectious Disease"/>
            <person name="Wu L."/>
            <person name="Ma J."/>
        </authorList>
    </citation>
    <scope>NUCLEOTIDE SEQUENCE [LARGE SCALE GENOMIC DNA]</scope>
    <source>
        <strain evidence="5">JCM 16545</strain>
    </source>
</reference>